<dbReference type="SMART" id="SM00184">
    <property type="entry name" value="RING"/>
    <property type="match status" value="1"/>
</dbReference>
<keyword evidence="8" id="KW-1185">Reference proteome</keyword>
<dbReference type="OrthoDB" id="265776at2759"/>
<sequence length="149" mass="16537">MPEVLISKIKRSPTELKDQGTHIWTVSEDSPSIQKKSGRTHSPLPFPGMAQARSFLSREQLQCSICLEVFTNPASTPCGHSFCMACIGRYWDSNRVCQCPLCKETFTKRPYLHINCTLKDITEMFKVLPGRTGPGNPAQSAHSPGNLSL</sequence>
<dbReference type="InterPro" id="IPR017907">
    <property type="entry name" value="Znf_RING_CS"/>
</dbReference>
<reference evidence="7" key="1">
    <citation type="submission" date="2021-01" db="EMBL/GenBank/DDBJ databases">
        <authorList>
            <person name="Zahm M."/>
            <person name="Roques C."/>
            <person name="Cabau C."/>
            <person name="Klopp C."/>
            <person name="Donnadieu C."/>
            <person name="Jouanno E."/>
            <person name="Lampietro C."/>
            <person name="Louis A."/>
            <person name="Herpin A."/>
            <person name="Echchiki A."/>
            <person name="Berthelot C."/>
            <person name="Parey E."/>
            <person name="Roest-Crollius H."/>
            <person name="Braasch I."/>
            <person name="Postlethwait J."/>
            <person name="Bobe J."/>
            <person name="Montfort J."/>
            <person name="Bouchez O."/>
            <person name="Begum T."/>
            <person name="Mejri S."/>
            <person name="Adams A."/>
            <person name="Chen W.-J."/>
            <person name="Guiguen Y."/>
        </authorList>
    </citation>
    <scope>NUCLEOTIDE SEQUENCE</scope>
    <source>
        <tissue evidence="7">Blood</tissue>
    </source>
</reference>
<evidence type="ECO:0000256" key="1">
    <source>
        <dbReference type="ARBA" id="ARBA00022723"/>
    </source>
</evidence>
<evidence type="ECO:0000313" key="7">
    <source>
        <dbReference type="EMBL" id="KAI1888365.1"/>
    </source>
</evidence>
<proteinExistence type="predicted"/>
<dbReference type="GO" id="GO:0008270">
    <property type="term" value="F:zinc ion binding"/>
    <property type="evidence" value="ECO:0007669"/>
    <property type="project" value="UniProtKB-KW"/>
</dbReference>
<feature type="region of interest" description="Disordered" evidence="5">
    <location>
        <begin position="129"/>
        <end position="149"/>
    </location>
</feature>
<feature type="domain" description="RING-type" evidence="6">
    <location>
        <begin position="63"/>
        <end position="103"/>
    </location>
</feature>
<feature type="compositionally biased region" description="Polar residues" evidence="5">
    <location>
        <begin position="137"/>
        <end position="149"/>
    </location>
</feature>
<dbReference type="EMBL" id="JAERUA010000017">
    <property type="protein sequence ID" value="KAI1888365.1"/>
    <property type="molecule type" value="Genomic_DNA"/>
</dbReference>
<dbReference type="InterPro" id="IPR027370">
    <property type="entry name" value="Znf-RING_euk"/>
</dbReference>
<dbReference type="Gene3D" id="3.30.40.10">
    <property type="entry name" value="Zinc/RING finger domain, C3HC4 (zinc finger)"/>
    <property type="match status" value="1"/>
</dbReference>
<evidence type="ECO:0000256" key="3">
    <source>
        <dbReference type="ARBA" id="ARBA00022833"/>
    </source>
</evidence>
<dbReference type="PANTHER" id="PTHR25465:SF32">
    <property type="entry name" value="BLOODTHIRSTY-RELATED GENE FAMILY, MEMBER 16 ISOFORM X1-RELATED"/>
    <property type="match status" value="1"/>
</dbReference>
<name>A0A8T3D0M5_9TELE</name>
<dbReference type="Proteomes" id="UP000829720">
    <property type="component" value="Unassembled WGS sequence"/>
</dbReference>
<gene>
    <name evidence="7" type="ORF">AGOR_G00184270</name>
</gene>
<dbReference type="SUPFAM" id="SSF57850">
    <property type="entry name" value="RING/U-box"/>
    <property type="match status" value="1"/>
</dbReference>
<dbReference type="PANTHER" id="PTHR25465">
    <property type="entry name" value="B-BOX DOMAIN CONTAINING"/>
    <property type="match status" value="1"/>
</dbReference>
<comment type="caution">
    <text evidence="7">The sequence shown here is derived from an EMBL/GenBank/DDBJ whole genome shotgun (WGS) entry which is preliminary data.</text>
</comment>
<dbReference type="PROSITE" id="PS00518">
    <property type="entry name" value="ZF_RING_1"/>
    <property type="match status" value="1"/>
</dbReference>
<dbReference type="InterPro" id="IPR013083">
    <property type="entry name" value="Znf_RING/FYVE/PHD"/>
</dbReference>
<evidence type="ECO:0000256" key="5">
    <source>
        <dbReference type="SAM" id="MobiDB-lite"/>
    </source>
</evidence>
<keyword evidence="2 4" id="KW-0863">Zinc-finger</keyword>
<accession>A0A8T3D0M5</accession>
<dbReference type="InterPro" id="IPR051051">
    <property type="entry name" value="E3_ubiq-ligase_TRIM/RNF"/>
</dbReference>
<dbReference type="PROSITE" id="PS50089">
    <property type="entry name" value="ZF_RING_2"/>
    <property type="match status" value="1"/>
</dbReference>
<evidence type="ECO:0000259" key="6">
    <source>
        <dbReference type="PROSITE" id="PS50089"/>
    </source>
</evidence>
<keyword evidence="3" id="KW-0862">Zinc</keyword>
<organism evidence="7 8">
    <name type="scientific">Albula goreensis</name>
    <dbReference type="NCBI Taxonomy" id="1534307"/>
    <lineage>
        <taxon>Eukaryota</taxon>
        <taxon>Metazoa</taxon>
        <taxon>Chordata</taxon>
        <taxon>Craniata</taxon>
        <taxon>Vertebrata</taxon>
        <taxon>Euteleostomi</taxon>
        <taxon>Actinopterygii</taxon>
        <taxon>Neopterygii</taxon>
        <taxon>Teleostei</taxon>
        <taxon>Albuliformes</taxon>
        <taxon>Albulidae</taxon>
        <taxon>Albula</taxon>
    </lineage>
</organism>
<evidence type="ECO:0000256" key="4">
    <source>
        <dbReference type="PROSITE-ProRule" id="PRU00175"/>
    </source>
</evidence>
<dbReference type="InterPro" id="IPR001841">
    <property type="entry name" value="Znf_RING"/>
</dbReference>
<keyword evidence="1" id="KW-0479">Metal-binding</keyword>
<evidence type="ECO:0000256" key="2">
    <source>
        <dbReference type="ARBA" id="ARBA00022771"/>
    </source>
</evidence>
<evidence type="ECO:0000313" key="8">
    <source>
        <dbReference type="Proteomes" id="UP000829720"/>
    </source>
</evidence>
<dbReference type="AlphaFoldDB" id="A0A8T3D0M5"/>
<protein>
    <recommendedName>
        <fullName evidence="6">RING-type domain-containing protein</fullName>
    </recommendedName>
</protein>
<dbReference type="Pfam" id="PF13445">
    <property type="entry name" value="zf-RING_UBOX"/>
    <property type="match status" value="1"/>
</dbReference>